<evidence type="ECO:0000256" key="1">
    <source>
        <dbReference type="SAM" id="MobiDB-lite"/>
    </source>
</evidence>
<feature type="compositionally biased region" description="Basic and acidic residues" evidence="1">
    <location>
        <begin position="16"/>
        <end position="28"/>
    </location>
</feature>
<protein>
    <submittedName>
        <fullName evidence="2">Uncharacterized protein</fullName>
    </submittedName>
</protein>
<name>A0A8S5RGP0_9VIRU</name>
<dbReference type="EMBL" id="BK059103">
    <property type="protein sequence ID" value="DAE30249.1"/>
    <property type="molecule type" value="Genomic_DNA"/>
</dbReference>
<feature type="region of interest" description="Disordered" evidence="1">
    <location>
        <begin position="1"/>
        <end position="30"/>
    </location>
</feature>
<evidence type="ECO:0000313" key="2">
    <source>
        <dbReference type="EMBL" id="DAE30249.1"/>
    </source>
</evidence>
<sequence length="163" mass="19659">MKAGRKKNIRQTRTVRQPEPRKREDGRPRGTLKRFRFDETRLGFMLRYEMPVVYYLLRRLCPGQQPFEPDWRVVDSVARASKDPSYRKPKFRRYLEEYSRDGLCCRRGKRLTPERKAYYEGLRRRKTEAFIRQNRTRIERCSDGSRSGDALLRNLKGVIKNKL</sequence>
<accession>A0A8S5RGP0</accession>
<organism evidence="2">
    <name type="scientific">virus sp. ct5rm7</name>
    <dbReference type="NCBI Taxonomy" id="2827298"/>
    <lineage>
        <taxon>Viruses</taxon>
    </lineage>
</organism>
<proteinExistence type="predicted"/>
<reference evidence="2" key="1">
    <citation type="journal article" date="2021" name="Proc. Natl. Acad. Sci. U.S.A.">
        <title>A Catalog of Tens of Thousands of Viruses from Human Metagenomes Reveals Hidden Associations with Chronic Diseases.</title>
        <authorList>
            <person name="Tisza M.J."/>
            <person name="Buck C.B."/>
        </authorList>
    </citation>
    <scope>NUCLEOTIDE SEQUENCE</scope>
    <source>
        <strain evidence="2">Ct5rm7</strain>
    </source>
</reference>
<feature type="compositionally biased region" description="Basic residues" evidence="1">
    <location>
        <begin position="1"/>
        <end position="10"/>
    </location>
</feature>